<evidence type="ECO:0000259" key="3">
    <source>
        <dbReference type="Pfam" id="PF00685"/>
    </source>
</evidence>
<dbReference type="AlphaFoldDB" id="A0A2G4EW06"/>
<dbReference type="InterPro" id="IPR027417">
    <property type="entry name" value="P-loop_NTPase"/>
</dbReference>
<dbReference type="InterPro" id="IPR000863">
    <property type="entry name" value="Sulfotransferase_dom"/>
</dbReference>
<gene>
    <name evidence="4" type="ORF">CP500_019965</name>
</gene>
<dbReference type="Proteomes" id="UP000226442">
    <property type="component" value="Unassembled WGS sequence"/>
</dbReference>
<dbReference type="GO" id="GO:0008146">
    <property type="term" value="F:sulfotransferase activity"/>
    <property type="evidence" value="ECO:0007669"/>
    <property type="project" value="InterPro"/>
</dbReference>
<evidence type="ECO:0000313" key="5">
    <source>
        <dbReference type="Proteomes" id="UP000226442"/>
    </source>
</evidence>
<dbReference type="EMBL" id="NXIB02000160">
    <property type="protein sequence ID" value="PHX53715.1"/>
    <property type="molecule type" value="Genomic_DNA"/>
</dbReference>
<dbReference type="OrthoDB" id="9797480at2"/>
<evidence type="ECO:0000313" key="4">
    <source>
        <dbReference type="EMBL" id="PHX53715.1"/>
    </source>
</evidence>
<dbReference type="InterPro" id="IPR037359">
    <property type="entry name" value="NST/OST"/>
</dbReference>
<dbReference type="Pfam" id="PF00685">
    <property type="entry name" value="Sulfotransfer_1"/>
    <property type="match status" value="1"/>
</dbReference>
<reference evidence="4" key="1">
    <citation type="submission" date="2017-10" db="EMBL/GenBank/DDBJ databases">
        <title>Draft genome sequence of the planktic cyanobacteria Tychonema bourrellyi isolated from alpine lentic freshwater.</title>
        <authorList>
            <person name="Tett A."/>
            <person name="Armanini F."/>
            <person name="Asnicar F."/>
            <person name="Boscaini A."/>
            <person name="Pasolli E."/>
            <person name="Zolfo M."/>
            <person name="Donati C."/>
            <person name="Salmaso N."/>
            <person name="Segata N."/>
        </authorList>
    </citation>
    <scope>NUCLEOTIDE SEQUENCE</scope>
    <source>
        <strain evidence="4">FEM_GT703</strain>
    </source>
</reference>
<dbReference type="PANTHER" id="PTHR10605:SF56">
    <property type="entry name" value="BIFUNCTIONAL HEPARAN SULFATE N-DEACETYLASE_N-SULFOTRANSFERASE"/>
    <property type="match status" value="1"/>
</dbReference>
<keyword evidence="2" id="KW-0325">Glycoprotein</keyword>
<dbReference type="RefSeq" id="WP_096828640.1">
    <property type="nucleotide sequence ID" value="NZ_NXIB02000160.1"/>
</dbReference>
<evidence type="ECO:0000256" key="2">
    <source>
        <dbReference type="ARBA" id="ARBA00023180"/>
    </source>
</evidence>
<dbReference type="SUPFAM" id="SSF52540">
    <property type="entry name" value="P-loop containing nucleoside triphosphate hydrolases"/>
    <property type="match status" value="1"/>
</dbReference>
<dbReference type="PANTHER" id="PTHR10605">
    <property type="entry name" value="HEPARAN SULFATE SULFOTRANSFERASE"/>
    <property type="match status" value="1"/>
</dbReference>
<dbReference type="Gene3D" id="3.40.50.300">
    <property type="entry name" value="P-loop containing nucleotide triphosphate hydrolases"/>
    <property type="match status" value="1"/>
</dbReference>
<keyword evidence="1" id="KW-0808">Transferase</keyword>
<protein>
    <submittedName>
        <fullName evidence="4">Sulfotransferase</fullName>
    </submittedName>
</protein>
<accession>A0A2G4EW06</accession>
<proteinExistence type="predicted"/>
<name>A0A2G4EW06_9CYAN</name>
<comment type="caution">
    <text evidence="4">The sequence shown here is derived from an EMBL/GenBank/DDBJ whole genome shotgun (WGS) entry which is preliminary data.</text>
</comment>
<organism evidence="4 5">
    <name type="scientific">Tychonema bourrellyi FEM_GT703</name>
    <dbReference type="NCBI Taxonomy" id="2040638"/>
    <lineage>
        <taxon>Bacteria</taxon>
        <taxon>Bacillati</taxon>
        <taxon>Cyanobacteriota</taxon>
        <taxon>Cyanophyceae</taxon>
        <taxon>Oscillatoriophycideae</taxon>
        <taxon>Oscillatoriales</taxon>
        <taxon>Microcoleaceae</taxon>
        <taxon>Tychonema</taxon>
    </lineage>
</organism>
<feature type="domain" description="Sulfotransferase" evidence="3">
    <location>
        <begin position="7"/>
        <end position="220"/>
    </location>
</feature>
<keyword evidence="5" id="KW-1185">Reference proteome</keyword>
<sequence>MNPIPKPPDFIIIGAQKGGTTSLYAYLTQHPQIAHATQKEVHYFDLNFDKGADWYYSQFPQPENGPYKITGEASPYYIFHPHVPGRMHDLCPEVKIIVLLRNPVDRAISHYYHYIRIEYESLSLEEAIASEPKRLKGEIEKLLANPNYYSYEHQHHTYLKRGIYADQLPLWMQLFPKEQILIIKSEDLYTNPSETVNTVLDFLDLPPQQLETYGKHNSNEYPPISEAVYEQLRAYFRSHNQRLAELCDRDFGWD</sequence>
<evidence type="ECO:0000256" key="1">
    <source>
        <dbReference type="ARBA" id="ARBA00022679"/>
    </source>
</evidence>